<dbReference type="SMART" id="SM00382">
    <property type="entry name" value="AAA"/>
    <property type="match status" value="1"/>
</dbReference>
<dbReference type="CDD" id="cd03230">
    <property type="entry name" value="ABC_DR_subfamily_A"/>
    <property type="match status" value="1"/>
</dbReference>
<reference evidence="6 7" key="1">
    <citation type="submission" date="2017-11" db="EMBL/GenBank/DDBJ databases">
        <title>Genome sequence of Mesoplasma corruscae ELCA-2 (ATCC 49579).</title>
        <authorList>
            <person name="Lo W.-S."/>
            <person name="Kuo C.-H."/>
        </authorList>
    </citation>
    <scope>NUCLEOTIDE SEQUENCE [LARGE SCALE GENOMIC DNA]</scope>
    <source>
        <strain evidence="6 7">ELCA-2</strain>
    </source>
</reference>
<dbReference type="GO" id="GO:0005524">
    <property type="term" value="F:ATP binding"/>
    <property type="evidence" value="ECO:0007669"/>
    <property type="project" value="UniProtKB-KW"/>
</dbReference>
<dbReference type="OrthoDB" id="388394at2"/>
<keyword evidence="7" id="KW-1185">Reference proteome</keyword>
<feature type="domain" description="ABC transporter" evidence="5">
    <location>
        <begin position="2"/>
        <end position="223"/>
    </location>
</feature>
<organism evidence="6 7">
    <name type="scientific">Mesoplasma corruscae</name>
    <dbReference type="NCBI Taxonomy" id="216874"/>
    <lineage>
        <taxon>Bacteria</taxon>
        <taxon>Bacillati</taxon>
        <taxon>Mycoplasmatota</taxon>
        <taxon>Mollicutes</taxon>
        <taxon>Entomoplasmatales</taxon>
        <taxon>Entomoplasmataceae</taxon>
        <taxon>Mesoplasma</taxon>
    </lineage>
</organism>
<dbReference type="RefSeq" id="WP_104208084.1">
    <property type="nucleotide sequence ID" value="NZ_PHNF01000002.1"/>
</dbReference>
<keyword evidence="3" id="KW-0547">Nucleotide-binding</keyword>
<evidence type="ECO:0000313" key="6">
    <source>
        <dbReference type="EMBL" id="PPE06243.1"/>
    </source>
</evidence>
<sequence>MIEIKNISKKFGKNIVLNNISLNIKDGESVALLGSNGSGKTTLLEIIIGQIKPTSGTVFIDNEKNGYDKIGIQFQEGIWPKGVTSKLIINYFKKKRNSIKDPEVKKLIEIFEINDFLNKDLNSLSGGQKQRLNTLLAVVNDPKYICLDEMITGLDLKMQLKLFDYFENLKKLNKTIIIVSHIPEEVERLCDRFVILKDGNIFYQNTVKKAIKEFGTIRNLMIDYYKGVLVSNAK</sequence>
<dbReference type="EMBL" id="PHNF01000002">
    <property type="protein sequence ID" value="PPE06243.1"/>
    <property type="molecule type" value="Genomic_DNA"/>
</dbReference>
<gene>
    <name evidence="6" type="ORF">MCORR_v1c05470</name>
</gene>
<dbReference type="Proteomes" id="UP000239785">
    <property type="component" value="Unassembled WGS sequence"/>
</dbReference>
<dbReference type="InterPro" id="IPR050763">
    <property type="entry name" value="ABC_transporter_ATP-binding"/>
</dbReference>
<accession>A0A2S5RG06</accession>
<comment type="similarity">
    <text evidence="1">Belongs to the ABC transporter superfamily.</text>
</comment>
<evidence type="ECO:0000259" key="5">
    <source>
        <dbReference type="PROSITE" id="PS50893"/>
    </source>
</evidence>
<comment type="caution">
    <text evidence="6">The sequence shown here is derived from an EMBL/GenBank/DDBJ whole genome shotgun (WGS) entry which is preliminary data.</text>
</comment>
<evidence type="ECO:0000256" key="1">
    <source>
        <dbReference type="ARBA" id="ARBA00005417"/>
    </source>
</evidence>
<keyword evidence="2" id="KW-0813">Transport</keyword>
<evidence type="ECO:0000313" key="7">
    <source>
        <dbReference type="Proteomes" id="UP000239785"/>
    </source>
</evidence>
<dbReference type="PROSITE" id="PS50893">
    <property type="entry name" value="ABC_TRANSPORTER_2"/>
    <property type="match status" value="1"/>
</dbReference>
<evidence type="ECO:0000256" key="2">
    <source>
        <dbReference type="ARBA" id="ARBA00022448"/>
    </source>
</evidence>
<keyword evidence="4 6" id="KW-0067">ATP-binding</keyword>
<dbReference type="InterPro" id="IPR003593">
    <property type="entry name" value="AAA+_ATPase"/>
</dbReference>
<name>A0A2S5RG06_9MOLU</name>
<dbReference type="Gene3D" id="3.40.50.300">
    <property type="entry name" value="P-loop containing nucleotide triphosphate hydrolases"/>
    <property type="match status" value="1"/>
</dbReference>
<dbReference type="Pfam" id="PF00005">
    <property type="entry name" value="ABC_tran"/>
    <property type="match status" value="1"/>
</dbReference>
<proteinExistence type="inferred from homology"/>
<dbReference type="GO" id="GO:0016887">
    <property type="term" value="F:ATP hydrolysis activity"/>
    <property type="evidence" value="ECO:0007669"/>
    <property type="project" value="InterPro"/>
</dbReference>
<dbReference type="InterPro" id="IPR027417">
    <property type="entry name" value="P-loop_NTPase"/>
</dbReference>
<protein>
    <submittedName>
        <fullName evidence="6">ABC transporter ATP-binding protein</fullName>
    </submittedName>
</protein>
<evidence type="ECO:0000256" key="4">
    <source>
        <dbReference type="ARBA" id="ARBA00022840"/>
    </source>
</evidence>
<dbReference type="PANTHER" id="PTHR42711:SF5">
    <property type="entry name" value="ABC TRANSPORTER ATP-BINDING PROTEIN NATA"/>
    <property type="match status" value="1"/>
</dbReference>
<evidence type="ECO:0000256" key="3">
    <source>
        <dbReference type="ARBA" id="ARBA00022741"/>
    </source>
</evidence>
<dbReference type="SUPFAM" id="SSF52540">
    <property type="entry name" value="P-loop containing nucleoside triphosphate hydrolases"/>
    <property type="match status" value="1"/>
</dbReference>
<dbReference type="InterPro" id="IPR003439">
    <property type="entry name" value="ABC_transporter-like_ATP-bd"/>
</dbReference>
<dbReference type="AlphaFoldDB" id="A0A2S5RG06"/>
<dbReference type="PANTHER" id="PTHR42711">
    <property type="entry name" value="ABC TRANSPORTER ATP-BINDING PROTEIN"/>
    <property type="match status" value="1"/>
</dbReference>